<accession>A0A813EZQ9</accession>
<dbReference type="OrthoDB" id="422811at2759"/>
<dbReference type="EMBL" id="CAJNNV010019762">
    <property type="protein sequence ID" value="CAE8606730.1"/>
    <property type="molecule type" value="Genomic_DNA"/>
</dbReference>
<protein>
    <submittedName>
        <fullName evidence="2">Uncharacterized protein</fullName>
    </submittedName>
</protein>
<feature type="non-terminal residue" evidence="2">
    <location>
        <position position="1"/>
    </location>
</feature>
<comment type="caution">
    <text evidence="2">The sequence shown here is derived from an EMBL/GenBank/DDBJ whole genome shotgun (WGS) entry which is preliminary data.</text>
</comment>
<feature type="compositionally biased region" description="Basic and acidic residues" evidence="1">
    <location>
        <begin position="7"/>
        <end position="16"/>
    </location>
</feature>
<evidence type="ECO:0000313" key="3">
    <source>
        <dbReference type="Proteomes" id="UP000654075"/>
    </source>
</evidence>
<gene>
    <name evidence="2" type="ORF">PGLA1383_LOCUS24703</name>
</gene>
<reference evidence="2" key="1">
    <citation type="submission" date="2021-02" db="EMBL/GenBank/DDBJ databases">
        <authorList>
            <person name="Dougan E. K."/>
            <person name="Rhodes N."/>
            <person name="Thang M."/>
            <person name="Chan C."/>
        </authorList>
    </citation>
    <scope>NUCLEOTIDE SEQUENCE</scope>
</reference>
<feature type="region of interest" description="Disordered" evidence="1">
    <location>
        <begin position="1"/>
        <end position="83"/>
    </location>
</feature>
<dbReference type="AlphaFoldDB" id="A0A813EZQ9"/>
<feature type="non-terminal residue" evidence="2">
    <location>
        <position position="129"/>
    </location>
</feature>
<name>A0A813EZQ9_POLGL</name>
<keyword evidence="3" id="KW-1185">Reference proteome</keyword>
<organism evidence="2 3">
    <name type="scientific">Polarella glacialis</name>
    <name type="common">Dinoflagellate</name>
    <dbReference type="NCBI Taxonomy" id="89957"/>
    <lineage>
        <taxon>Eukaryota</taxon>
        <taxon>Sar</taxon>
        <taxon>Alveolata</taxon>
        <taxon>Dinophyceae</taxon>
        <taxon>Suessiales</taxon>
        <taxon>Suessiaceae</taxon>
        <taxon>Polarella</taxon>
    </lineage>
</organism>
<evidence type="ECO:0000313" key="2">
    <source>
        <dbReference type="EMBL" id="CAE8606730.1"/>
    </source>
</evidence>
<evidence type="ECO:0000256" key="1">
    <source>
        <dbReference type="SAM" id="MobiDB-lite"/>
    </source>
</evidence>
<sequence length="129" mass="13197">GLPGQRGRPESPRERNGNGPLGTPRSLGTPLATPRSLRGASSVGSHLGGSSRFGAGEAMSRCSSSPSCKPRHGPTEEAAEGASLFGVDLSRGVNFGSTPRCIEKFTPTVGPGPAAYNTATYTTELNPTK</sequence>
<dbReference type="Proteomes" id="UP000654075">
    <property type="component" value="Unassembled WGS sequence"/>
</dbReference>
<proteinExistence type="predicted"/>